<dbReference type="AlphaFoldDB" id="A0AAV4PR36"/>
<reference evidence="1 2" key="1">
    <citation type="submission" date="2021-06" db="EMBL/GenBank/DDBJ databases">
        <title>Caerostris extrusa draft genome.</title>
        <authorList>
            <person name="Kono N."/>
            <person name="Arakawa K."/>
        </authorList>
    </citation>
    <scope>NUCLEOTIDE SEQUENCE [LARGE SCALE GENOMIC DNA]</scope>
</reference>
<dbReference type="EMBL" id="BPLR01005007">
    <property type="protein sequence ID" value="GIX99109.1"/>
    <property type="molecule type" value="Genomic_DNA"/>
</dbReference>
<accession>A0AAV4PR36</accession>
<keyword evidence="2" id="KW-1185">Reference proteome</keyword>
<gene>
    <name evidence="1" type="ORF">CEXT_33531</name>
</gene>
<protein>
    <submittedName>
        <fullName evidence="1">Uncharacterized protein</fullName>
    </submittedName>
</protein>
<comment type="caution">
    <text evidence="1">The sequence shown here is derived from an EMBL/GenBank/DDBJ whole genome shotgun (WGS) entry which is preliminary data.</text>
</comment>
<dbReference type="Proteomes" id="UP001054945">
    <property type="component" value="Unassembled WGS sequence"/>
</dbReference>
<evidence type="ECO:0000313" key="2">
    <source>
        <dbReference type="Proteomes" id="UP001054945"/>
    </source>
</evidence>
<proteinExistence type="predicted"/>
<evidence type="ECO:0000313" key="1">
    <source>
        <dbReference type="EMBL" id="GIX99109.1"/>
    </source>
</evidence>
<organism evidence="1 2">
    <name type="scientific">Caerostris extrusa</name>
    <name type="common">Bark spider</name>
    <name type="synonym">Caerostris bankana</name>
    <dbReference type="NCBI Taxonomy" id="172846"/>
    <lineage>
        <taxon>Eukaryota</taxon>
        <taxon>Metazoa</taxon>
        <taxon>Ecdysozoa</taxon>
        <taxon>Arthropoda</taxon>
        <taxon>Chelicerata</taxon>
        <taxon>Arachnida</taxon>
        <taxon>Araneae</taxon>
        <taxon>Araneomorphae</taxon>
        <taxon>Entelegynae</taxon>
        <taxon>Araneoidea</taxon>
        <taxon>Araneidae</taxon>
        <taxon>Caerostris</taxon>
    </lineage>
</organism>
<sequence>MLTWLNFTLYYRVLPRFSLTQSSSRVGTPFIASDFCLFVEECLREEAGLVLDNYRCACHSMIRAEKNEAAFSLDPNLVSLLSWRLSDGLVLNGILSLPAFETEPPL</sequence>
<name>A0AAV4PR36_CAEEX</name>